<dbReference type="Proteomes" id="UP000011625">
    <property type="component" value="Unassembled WGS sequence"/>
</dbReference>
<evidence type="ECO:0000256" key="1">
    <source>
        <dbReference type="SAM" id="MobiDB-lite"/>
    </source>
</evidence>
<dbReference type="RefSeq" id="WP_005046565.1">
    <property type="nucleotide sequence ID" value="NZ_AOME01000092.1"/>
</dbReference>
<dbReference type="EMBL" id="AOME01000092">
    <property type="protein sequence ID" value="EMA48428.1"/>
    <property type="molecule type" value="Genomic_DNA"/>
</dbReference>
<organism evidence="2 3">
    <name type="scientific">Halococcus salifodinae DSM 8989</name>
    <dbReference type="NCBI Taxonomy" id="1227456"/>
    <lineage>
        <taxon>Archaea</taxon>
        <taxon>Methanobacteriati</taxon>
        <taxon>Methanobacteriota</taxon>
        <taxon>Stenosarchaea group</taxon>
        <taxon>Halobacteria</taxon>
        <taxon>Halobacteriales</taxon>
        <taxon>Halococcaceae</taxon>
        <taxon>Halococcus</taxon>
    </lineage>
</organism>
<keyword evidence="3" id="KW-1185">Reference proteome</keyword>
<accession>M0MSV3</accession>
<reference evidence="2 3" key="1">
    <citation type="journal article" date="2014" name="PLoS Genet.">
        <title>Phylogenetically driven sequencing of extremely halophilic archaea reveals strategies for static and dynamic osmo-response.</title>
        <authorList>
            <person name="Becker E.A."/>
            <person name="Seitzer P.M."/>
            <person name="Tritt A."/>
            <person name="Larsen D."/>
            <person name="Krusor M."/>
            <person name="Yao A.I."/>
            <person name="Wu D."/>
            <person name="Madern D."/>
            <person name="Eisen J.A."/>
            <person name="Darling A.E."/>
            <person name="Facciotti M.T."/>
        </authorList>
    </citation>
    <scope>NUCLEOTIDE SEQUENCE [LARGE SCALE GENOMIC DNA]</scope>
    <source>
        <strain evidence="2 3">DSM 8989</strain>
    </source>
</reference>
<dbReference type="STRING" id="1227456.C450_19831"/>
<sequence length="95" mass="11256">MIERRPLPSYAVEAYDVLREAVPETDDGRREISPDTAWAVLEDTDEELTDGDIEHVLDLLYNRGEIYHVNEQIRFTDPEEFDQQYHEDDEQENDE</sequence>
<comment type="caution">
    <text evidence="2">The sequence shown here is derived from an EMBL/GenBank/DDBJ whole genome shotgun (WGS) entry which is preliminary data.</text>
</comment>
<dbReference type="PATRIC" id="fig|1227456.3.peg.4013"/>
<evidence type="ECO:0000313" key="2">
    <source>
        <dbReference type="EMBL" id="EMA48428.1"/>
    </source>
</evidence>
<name>M0MSV3_9EURY</name>
<proteinExistence type="predicted"/>
<protein>
    <submittedName>
        <fullName evidence="2">Uncharacterized protein</fullName>
    </submittedName>
</protein>
<gene>
    <name evidence="2" type="ORF">C450_19831</name>
</gene>
<dbReference type="AlphaFoldDB" id="M0MSV3"/>
<feature type="region of interest" description="Disordered" evidence="1">
    <location>
        <begin position="75"/>
        <end position="95"/>
    </location>
</feature>
<feature type="compositionally biased region" description="Acidic residues" evidence="1">
    <location>
        <begin position="78"/>
        <end position="95"/>
    </location>
</feature>
<evidence type="ECO:0000313" key="3">
    <source>
        <dbReference type="Proteomes" id="UP000011625"/>
    </source>
</evidence>